<reference evidence="2" key="1">
    <citation type="journal article" date="2014" name="Int. J. Syst. Evol. Microbiol.">
        <title>Complete genome sequence of Corynebacterium casei LMG S-19264T (=DSM 44701T), isolated from a smear-ripened cheese.</title>
        <authorList>
            <consortium name="US DOE Joint Genome Institute (JGI-PGF)"/>
            <person name="Walter F."/>
            <person name="Albersmeier A."/>
            <person name="Kalinowski J."/>
            <person name="Ruckert C."/>
        </authorList>
    </citation>
    <scope>NUCLEOTIDE SEQUENCE</scope>
    <source>
        <strain evidence="2">CGMCC 4.7138</strain>
    </source>
</reference>
<evidence type="ECO:0000313" key="3">
    <source>
        <dbReference type="Proteomes" id="UP000653480"/>
    </source>
</evidence>
<dbReference type="SMART" id="SM00849">
    <property type="entry name" value="Lactamase_B"/>
    <property type="match status" value="1"/>
</dbReference>
<dbReference type="InterPro" id="IPR001279">
    <property type="entry name" value="Metallo-B-lactamas"/>
</dbReference>
<dbReference type="SUPFAM" id="SSF56281">
    <property type="entry name" value="Metallo-hydrolase/oxidoreductase"/>
    <property type="match status" value="1"/>
</dbReference>
<comment type="caution">
    <text evidence="2">The sequence shown here is derived from an EMBL/GenBank/DDBJ whole genome shotgun (WGS) entry which is preliminary data.</text>
</comment>
<dbReference type="Pfam" id="PF14863">
    <property type="entry name" value="Alkyl_sulf_dimr"/>
    <property type="match status" value="1"/>
</dbReference>
<gene>
    <name evidence="2" type="ORF">GCM10011574_70790</name>
</gene>
<evidence type="ECO:0000313" key="2">
    <source>
        <dbReference type="EMBL" id="GGO32064.1"/>
    </source>
</evidence>
<organism evidence="2 3">
    <name type="scientific">Microbispora bryophytorum</name>
    <dbReference type="NCBI Taxonomy" id="1460882"/>
    <lineage>
        <taxon>Bacteria</taxon>
        <taxon>Bacillati</taxon>
        <taxon>Actinomycetota</taxon>
        <taxon>Actinomycetes</taxon>
        <taxon>Streptosporangiales</taxon>
        <taxon>Streptosporangiaceae</taxon>
        <taxon>Microbispora</taxon>
    </lineage>
</organism>
<dbReference type="InterPro" id="IPR052195">
    <property type="entry name" value="Bact_Alkyl/Aryl-Sulfatase"/>
</dbReference>
<dbReference type="Pfam" id="PF00753">
    <property type="entry name" value="Lactamase_B"/>
    <property type="match status" value="1"/>
</dbReference>
<dbReference type="Proteomes" id="UP000653480">
    <property type="component" value="Unassembled WGS sequence"/>
</dbReference>
<reference evidence="2" key="2">
    <citation type="submission" date="2020-09" db="EMBL/GenBank/DDBJ databases">
        <authorList>
            <person name="Sun Q."/>
            <person name="Zhou Y."/>
        </authorList>
    </citation>
    <scope>NUCLEOTIDE SEQUENCE</scope>
    <source>
        <strain evidence="2">CGMCC 4.7138</strain>
    </source>
</reference>
<keyword evidence="3" id="KW-1185">Reference proteome</keyword>
<dbReference type="AlphaFoldDB" id="A0A8H9LKA8"/>
<feature type="domain" description="Metallo-beta-lactamase" evidence="1">
    <location>
        <begin position="47"/>
        <end position="241"/>
    </location>
</feature>
<evidence type="ECO:0000259" key="1">
    <source>
        <dbReference type="SMART" id="SM00849"/>
    </source>
</evidence>
<dbReference type="EMBL" id="BMMN01000026">
    <property type="protein sequence ID" value="GGO32064.1"/>
    <property type="molecule type" value="Genomic_DNA"/>
</dbReference>
<proteinExistence type="predicted"/>
<dbReference type="InterPro" id="IPR038536">
    <property type="entry name" value="Alkyl/aryl-sulf_dimr_sf"/>
</dbReference>
<dbReference type="InterPro" id="IPR029228">
    <property type="entry name" value="Alkyl_sulf_dimr"/>
</dbReference>
<dbReference type="Gene3D" id="3.60.15.10">
    <property type="entry name" value="Ribonuclease Z/Hydroxyacylglutathione hydrolase-like"/>
    <property type="match status" value="1"/>
</dbReference>
<protein>
    <submittedName>
        <fullName evidence="2">Alkyl sulfatase</fullName>
    </submittedName>
</protein>
<dbReference type="GO" id="GO:0046983">
    <property type="term" value="F:protein dimerization activity"/>
    <property type="evidence" value="ECO:0007669"/>
    <property type="project" value="InterPro"/>
</dbReference>
<dbReference type="PANTHER" id="PTHR43223">
    <property type="entry name" value="ALKYL/ARYL-SULFATASE"/>
    <property type="match status" value="1"/>
</dbReference>
<dbReference type="Gene3D" id="1.25.40.880">
    <property type="entry name" value="Alkyl sulfatase, dimerisation domain"/>
    <property type="match status" value="1"/>
</dbReference>
<sequence length="442" mass="48685">MTMESPILSYADEVWRGSVRPEDVPYAELRRDGVQEIAYGVAMWPACGNVYVVRGEDGLGLFDTGDAHEAEQSYRAIRKWSAESLKYAIFSRSRADRLAGMEEFDAEPGPRPLVVAQEGLAHGLAQRGRAAGYNAVVDLREQGFPRVVWPPPQRLPDLTYRDRLSLSLGDVTFQLTHARGDTDDATWAFLPERGVLLTGDLFAWTVPGAGDPQRIQRYPDDWAVALRAMAALDADLLLPGRGLPIRGPARVRRALIDTADYLDSLVEQTLDLMNAGARLDEVLHSVKPPPALAGRPYLRERHDEPEFIVRNIWRLHGGWHDGNPANLKPAPDAVFARAVAELSAGAASVAGRAVAAAADGDLRLACQLAELAAQAEPENRRVHEIRALVYALRVQQERGSIARGVYAWAAAESRSKTTGMDLLDVYHDVAEGRMWWLPSQAH</sequence>
<dbReference type="InterPro" id="IPR036866">
    <property type="entry name" value="RibonucZ/Hydroxyglut_hydro"/>
</dbReference>
<name>A0A8H9LKA8_9ACTN</name>
<accession>A0A8H9LKA8</accession>
<dbReference type="PANTHER" id="PTHR43223:SF2">
    <property type="entry name" value="METALLO-BETA-LACTAMASE DOMAIN-CONTAINING PROTEIN"/>
    <property type="match status" value="1"/>
</dbReference>